<evidence type="ECO:0000256" key="7">
    <source>
        <dbReference type="ARBA" id="ARBA00038032"/>
    </source>
</evidence>
<dbReference type="Proteomes" id="UP000319555">
    <property type="component" value="Unassembled WGS sequence"/>
</dbReference>
<dbReference type="AlphaFoldDB" id="A0A521B460"/>
<keyword evidence="6 9" id="KW-0472">Membrane</keyword>
<proteinExistence type="inferred from homology"/>
<dbReference type="GO" id="GO:0015199">
    <property type="term" value="F:amino-acid betaine transmembrane transporter activity"/>
    <property type="evidence" value="ECO:0007669"/>
    <property type="project" value="TreeGrafter"/>
</dbReference>
<dbReference type="Gene3D" id="1.10.3730.20">
    <property type="match status" value="1"/>
</dbReference>
<evidence type="ECO:0000256" key="5">
    <source>
        <dbReference type="ARBA" id="ARBA00022989"/>
    </source>
</evidence>
<dbReference type="FunFam" id="1.10.3730.20:FF:000001">
    <property type="entry name" value="Quaternary ammonium compound resistance transporter SugE"/>
    <property type="match status" value="1"/>
</dbReference>
<dbReference type="GO" id="GO:0015220">
    <property type="term" value="F:choline transmembrane transporter activity"/>
    <property type="evidence" value="ECO:0007669"/>
    <property type="project" value="TreeGrafter"/>
</dbReference>
<dbReference type="InterPro" id="IPR037185">
    <property type="entry name" value="EmrE-like"/>
</dbReference>
<dbReference type="GO" id="GO:0005886">
    <property type="term" value="C:plasma membrane"/>
    <property type="evidence" value="ECO:0007669"/>
    <property type="project" value="UniProtKB-SubCell"/>
</dbReference>
<evidence type="ECO:0000256" key="8">
    <source>
        <dbReference type="RuleBase" id="RU003942"/>
    </source>
</evidence>
<reference evidence="10 11" key="1">
    <citation type="submission" date="2017-05" db="EMBL/GenBank/DDBJ databases">
        <authorList>
            <person name="Varghese N."/>
            <person name="Submissions S."/>
        </authorList>
    </citation>
    <scope>NUCLEOTIDE SEQUENCE [LARGE SCALE GENOMIC DNA]</scope>
    <source>
        <strain evidence="10 11">DSM 28009</strain>
    </source>
</reference>
<comment type="similarity">
    <text evidence="7 8">Belongs to the drug/metabolite transporter (DMT) superfamily. Small multidrug resistance (SMR) (TC 2.A.7.1) family.</text>
</comment>
<keyword evidence="3" id="KW-1003">Cell membrane</keyword>
<dbReference type="GO" id="GO:0015297">
    <property type="term" value="F:antiporter activity"/>
    <property type="evidence" value="ECO:0007669"/>
    <property type="project" value="TreeGrafter"/>
</dbReference>
<evidence type="ECO:0000256" key="3">
    <source>
        <dbReference type="ARBA" id="ARBA00022475"/>
    </source>
</evidence>
<sequence length="139" mass="14920">MPVNSCYRLRVSVISCSTQCNLIECETPVPKAYLLLLLAVVAETIGTTALQASQQFSRFWPSVLVVVGYGIAFYLMALTLKYMPVGIVYAIWSGLGIVLIAIIGFIVFGQRLDLPGIAGLSMILGGILIIHLFSGTAGH</sequence>
<feature type="transmembrane region" description="Helical" evidence="9">
    <location>
        <begin position="114"/>
        <end position="133"/>
    </location>
</feature>
<dbReference type="Pfam" id="PF00893">
    <property type="entry name" value="Multi_Drug_Res"/>
    <property type="match status" value="1"/>
</dbReference>
<dbReference type="InterPro" id="IPR045324">
    <property type="entry name" value="Small_multidrug_res"/>
</dbReference>
<dbReference type="GO" id="GO:0031460">
    <property type="term" value="P:glycine betaine transport"/>
    <property type="evidence" value="ECO:0007669"/>
    <property type="project" value="TreeGrafter"/>
</dbReference>
<name>A0A521B460_9RHOB</name>
<protein>
    <submittedName>
        <fullName evidence="10">Small multidrug resistance pump</fullName>
    </submittedName>
</protein>
<dbReference type="InterPro" id="IPR000390">
    <property type="entry name" value="Small_drug/metabolite_transptr"/>
</dbReference>
<evidence type="ECO:0000256" key="2">
    <source>
        <dbReference type="ARBA" id="ARBA00022448"/>
    </source>
</evidence>
<keyword evidence="4 8" id="KW-0812">Transmembrane</keyword>
<keyword evidence="5 9" id="KW-1133">Transmembrane helix</keyword>
<dbReference type="PANTHER" id="PTHR30561">
    <property type="entry name" value="SMR FAMILY PROTON-DEPENDENT DRUG EFFLUX TRANSPORTER SUGE"/>
    <property type="match status" value="1"/>
</dbReference>
<evidence type="ECO:0000313" key="10">
    <source>
        <dbReference type="EMBL" id="SMO41500.1"/>
    </source>
</evidence>
<evidence type="ECO:0000256" key="9">
    <source>
        <dbReference type="SAM" id="Phobius"/>
    </source>
</evidence>
<feature type="transmembrane region" description="Helical" evidence="9">
    <location>
        <begin position="87"/>
        <end position="108"/>
    </location>
</feature>
<organism evidence="10 11">
    <name type="scientific">Ruegeria faecimaris</name>
    <dbReference type="NCBI Taxonomy" id="686389"/>
    <lineage>
        <taxon>Bacteria</taxon>
        <taxon>Pseudomonadati</taxon>
        <taxon>Pseudomonadota</taxon>
        <taxon>Alphaproteobacteria</taxon>
        <taxon>Rhodobacterales</taxon>
        <taxon>Roseobacteraceae</taxon>
        <taxon>Ruegeria</taxon>
    </lineage>
</organism>
<comment type="subcellular location">
    <subcellularLocation>
        <location evidence="1 8">Cell membrane</location>
        <topology evidence="1 8">Multi-pass membrane protein</topology>
    </subcellularLocation>
</comment>
<dbReference type="SUPFAM" id="SSF103481">
    <property type="entry name" value="Multidrug resistance efflux transporter EmrE"/>
    <property type="match status" value="1"/>
</dbReference>
<keyword evidence="2" id="KW-0813">Transport</keyword>
<evidence type="ECO:0000256" key="6">
    <source>
        <dbReference type="ARBA" id="ARBA00023136"/>
    </source>
</evidence>
<evidence type="ECO:0000256" key="1">
    <source>
        <dbReference type="ARBA" id="ARBA00004651"/>
    </source>
</evidence>
<evidence type="ECO:0000313" key="11">
    <source>
        <dbReference type="Proteomes" id="UP000319555"/>
    </source>
</evidence>
<evidence type="ECO:0000256" key="4">
    <source>
        <dbReference type="ARBA" id="ARBA00022692"/>
    </source>
</evidence>
<accession>A0A521B460</accession>
<dbReference type="PANTHER" id="PTHR30561:SF1">
    <property type="entry name" value="MULTIDRUG TRANSPORTER EMRE"/>
    <property type="match status" value="1"/>
</dbReference>
<dbReference type="GO" id="GO:1990961">
    <property type="term" value="P:xenobiotic detoxification by transmembrane export across the plasma membrane"/>
    <property type="evidence" value="ECO:0007669"/>
    <property type="project" value="UniProtKB-ARBA"/>
</dbReference>
<gene>
    <name evidence="10" type="ORF">SAMN06265380_101524</name>
</gene>
<feature type="transmembrane region" description="Helical" evidence="9">
    <location>
        <begin position="59"/>
        <end position="80"/>
    </location>
</feature>
<keyword evidence="11" id="KW-1185">Reference proteome</keyword>
<dbReference type="EMBL" id="FXTE01000001">
    <property type="protein sequence ID" value="SMO41500.1"/>
    <property type="molecule type" value="Genomic_DNA"/>
</dbReference>